<dbReference type="InParanoid" id="G4U1Q9"/>
<gene>
    <name evidence="2" type="ORF">PIIN_11479</name>
</gene>
<dbReference type="AlphaFoldDB" id="G4U1Q9"/>
<organism evidence="2 3">
    <name type="scientific">Serendipita indica (strain DSM 11827)</name>
    <name type="common">Root endophyte fungus</name>
    <name type="synonym">Piriformospora indica</name>
    <dbReference type="NCBI Taxonomy" id="1109443"/>
    <lineage>
        <taxon>Eukaryota</taxon>
        <taxon>Fungi</taxon>
        <taxon>Dikarya</taxon>
        <taxon>Basidiomycota</taxon>
        <taxon>Agaricomycotina</taxon>
        <taxon>Agaricomycetes</taxon>
        <taxon>Sebacinales</taxon>
        <taxon>Serendipitaceae</taxon>
        <taxon>Serendipita</taxon>
    </lineage>
</organism>
<evidence type="ECO:0000256" key="1">
    <source>
        <dbReference type="SAM" id="MobiDB-lite"/>
    </source>
</evidence>
<dbReference type="EMBL" id="CAFZ01001666">
    <property type="protein sequence ID" value="CCA77502.1"/>
    <property type="molecule type" value="Genomic_DNA"/>
</dbReference>
<dbReference type="Proteomes" id="UP000007148">
    <property type="component" value="Unassembled WGS sequence"/>
</dbReference>
<dbReference type="HOGENOM" id="CLU_1171025_0_0_1"/>
<feature type="region of interest" description="Disordered" evidence="1">
    <location>
        <begin position="203"/>
        <end position="237"/>
    </location>
</feature>
<name>G4U1Q9_SERID</name>
<accession>G4U1Q9</accession>
<evidence type="ECO:0000313" key="2">
    <source>
        <dbReference type="EMBL" id="CCA77502.1"/>
    </source>
</evidence>
<protein>
    <submittedName>
        <fullName evidence="2">Uncharacterized protein</fullName>
    </submittedName>
</protein>
<sequence length="237" mass="26007">MIDAILVGEIIMLPGANSAQSQPLWDDELDFLYNLDKIVDTALLPPQTQVLVESSRKRLRVFGPSAARRKTAIERIVKRLGEVKRRLMTIEFGRSLLKYYAHAADNQLAPAFGQSNVWLDAAACKISVAGTGAINALKEVQKRAPRPNALLDLFLRGDDGARNEAEEAIRCPVCLERAMCPVEGLESWFWCVVPLTVLWRGRGPAGEESNRCASTPTGYAAGETERSPRSSAARSAQ</sequence>
<dbReference type="OrthoDB" id="10009520at2759"/>
<reference evidence="2 3" key="1">
    <citation type="journal article" date="2011" name="PLoS Pathog.">
        <title>Endophytic Life Strategies Decoded by Genome and Transcriptome Analyses of the Mutualistic Root Symbiont Piriformospora indica.</title>
        <authorList>
            <person name="Zuccaro A."/>
            <person name="Lahrmann U."/>
            <person name="Guldener U."/>
            <person name="Langen G."/>
            <person name="Pfiffi S."/>
            <person name="Biedenkopf D."/>
            <person name="Wong P."/>
            <person name="Samans B."/>
            <person name="Grimm C."/>
            <person name="Basiewicz M."/>
            <person name="Murat C."/>
            <person name="Martin F."/>
            <person name="Kogel K.H."/>
        </authorList>
    </citation>
    <scope>NUCLEOTIDE SEQUENCE [LARGE SCALE GENOMIC DNA]</scope>
    <source>
        <strain evidence="2 3">DSM 11827</strain>
    </source>
</reference>
<keyword evidence="3" id="KW-1185">Reference proteome</keyword>
<evidence type="ECO:0000313" key="3">
    <source>
        <dbReference type="Proteomes" id="UP000007148"/>
    </source>
</evidence>
<comment type="caution">
    <text evidence="2">The sequence shown here is derived from an EMBL/GenBank/DDBJ whole genome shotgun (WGS) entry which is preliminary data.</text>
</comment>
<proteinExistence type="predicted"/>